<dbReference type="InterPro" id="IPR031127">
    <property type="entry name" value="E3_UB_ligase_RBR"/>
</dbReference>
<dbReference type="PROSITE" id="PS50089">
    <property type="entry name" value="ZF_RING_2"/>
    <property type="match status" value="1"/>
</dbReference>
<comment type="catalytic activity">
    <reaction evidence="1">
        <text>[E2 ubiquitin-conjugating enzyme]-S-ubiquitinyl-L-cysteine + [acceptor protein]-L-lysine = [E2 ubiquitin-conjugating enzyme]-L-cysteine + [acceptor protein]-N(6)-ubiquitinyl-L-lysine.</text>
        <dbReference type="EC" id="2.3.2.31"/>
    </reaction>
</comment>
<dbReference type="InterPro" id="IPR044066">
    <property type="entry name" value="TRIAD_supradom"/>
</dbReference>
<dbReference type="InterPro" id="IPR013083">
    <property type="entry name" value="Znf_RING/FYVE/PHD"/>
</dbReference>
<feature type="compositionally biased region" description="Basic and acidic residues" evidence="11">
    <location>
        <begin position="91"/>
        <end position="107"/>
    </location>
</feature>
<feature type="coiled-coil region" evidence="10">
    <location>
        <begin position="377"/>
        <end position="408"/>
    </location>
</feature>
<dbReference type="SUPFAM" id="SSF57850">
    <property type="entry name" value="RING/U-box"/>
    <property type="match status" value="3"/>
</dbReference>
<dbReference type="Gene3D" id="3.30.40.10">
    <property type="entry name" value="Zinc/RING finger domain, C3HC4 (zinc finger)"/>
    <property type="match status" value="1"/>
</dbReference>
<sequence>MPILKKLASKFSLSKKIDGVSDVPEDPAVRLPRPGKLKRANAKLRKRNGSVVHLNAAPEEDLGEQVNEIPRRFMRSFVSLQHSSRVNSFEPEQHADDFDAESREASQFRRLPLRPSQRAPEAGDGSMVSRLGLRFDQQALQARQHRWNDLLNESVEHDRRLDSSGQLVESEGPQSSPAAPSGPGAGDGSMVSDLGLDVNAQALQAAKVAYHGDAGPANKPICPLESTMKAVEDQKLRRSKSASRRKPVCPGTVLYDLAQSERMSWQIEHGSDAAADEGTPAGGGDAKESVPPGSSLPPIRDLDWGKVSDSDAKLIADGYDVVNPRLPEMLARRSLQFKHNSESSGSSPVDSLLANYGDELPVAYEGRDRSPTIVRTFAQLESDATKLKRQSEEVQQRAENEFTVAKEEAAFIALRSTRELAKAHLYNAERRYTVMRGESSILFMQSMELKQEAYDRQQAEELQEQIILEEQEAARLADERARLRDCNVCGDAKDPLEFSAKQPTVGCMHPVATCNECLVQWMATEIDEKGGEGIKCPECPETLEYADVQRCASDETFEAYDKMITRLALGNLEDFAWCLAPSCNSGQENPENRNFMDCKNCGYKQCLKHKIKWHVDETCEQYDYRVSGARARDEERQTETMLDTVSKKCPGGCGWRIEKTDGCDHMTCKKCKWEFCWQCLASQKEIKRIGNTAHESGCKFHSTNLDVAWPFNAH</sequence>
<evidence type="ECO:0000313" key="14">
    <source>
        <dbReference type="EMBL" id="KAK5692525.1"/>
    </source>
</evidence>
<feature type="region of interest" description="Disordered" evidence="11">
    <location>
        <begin position="84"/>
        <end position="125"/>
    </location>
</feature>
<dbReference type="AlphaFoldDB" id="A0AAN7ZRA6"/>
<keyword evidence="8" id="KW-0862">Zinc</keyword>
<feature type="domain" description="RING-type" evidence="12">
    <location>
        <begin position="486"/>
        <end position="539"/>
    </location>
</feature>
<protein>
    <recommendedName>
        <fullName evidence="2">RBR-type E3 ubiquitin transferase</fullName>
        <ecNumber evidence="2">2.3.2.31</ecNumber>
    </recommendedName>
</protein>
<keyword evidence="4" id="KW-0479">Metal-binding</keyword>
<keyword evidence="6 9" id="KW-0863">Zinc-finger</keyword>
<dbReference type="SMART" id="SM00647">
    <property type="entry name" value="IBR"/>
    <property type="match status" value="2"/>
</dbReference>
<dbReference type="EC" id="2.3.2.31" evidence="2"/>
<keyword evidence="7" id="KW-0833">Ubl conjugation pathway</keyword>
<gene>
    <name evidence="14" type="ORF">LTR97_010834</name>
</gene>
<keyword evidence="5" id="KW-0677">Repeat</keyword>
<dbReference type="PROSITE" id="PS51873">
    <property type="entry name" value="TRIAD"/>
    <property type="match status" value="1"/>
</dbReference>
<evidence type="ECO:0000259" key="13">
    <source>
        <dbReference type="PROSITE" id="PS51873"/>
    </source>
</evidence>
<dbReference type="GO" id="GO:0016567">
    <property type="term" value="P:protein ubiquitination"/>
    <property type="evidence" value="ECO:0007669"/>
    <property type="project" value="InterPro"/>
</dbReference>
<dbReference type="InterPro" id="IPR002867">
    <property type="entry name" value="IBR_dom"/>
</dbReference>
<evidence type="ECO:0000256" key="1">
    <source>
        <dbReference type="ARBA" id="ARBA00001798"/>
    </source>
</evidence>
<dbReference type="CDD" id="cd20335">
    <property type="entry name" value="BRcat_RBR"/>
    <property type="match status" value="1"/>
</dbReference>
<dbReference type="Proteomes" id="UP001310594">
    <property type="component" value="Unassembled WGS sequence"/>
</dbReference>
<evidence type="ECO:0000256" key="11">
    <source>
        <dbReference type="SAM" id="MobiDB-lite"/>
    </source>
</evidence>
<evidence type="ECO:0000256" key="7">
    <source>
        <dbReference type="ARBA" id="ARBA00022786"/>
    </source>
</evidence>
<dbReference type="CDD" id="cd20336">
    <property type="entry name" value="Rcat_RBR"/>
    <property type="match status" value="1"/>
</dbReference>
<keyword evidence="10" id="KW-0175">Coiled coil</keyword>
<feature type="compositionally biased region" description="Low complexity" evidence="11">
    <location>
        <begin position="170"/>
        <end position="182"/>
    </location>
</feature>
<feature type="domain" description="RING-type" evidence="13">
    <location>
        <begin position="482"/>
        <end position="702"/>
    </location>
</feature>
<evidence type="ECO:0000256" key="3">
    <source>
        <dbReference type="ARBA" id="ARBA00022679"/>
    </source>
</evidence>
<feature type="region of interest" description="Disordered" evidence="11">
    <location>
        <begin position="272"/>
        <end position="304"/>
    </location>
</feature>
<dbReference type="PANTHER" id="PTHR11685">
    <property type="entry name" value="RBR FAMILY RING FINGER AND IBR DOMAIN-CONTAINING"/>
    <property type="match status" value="1"/>
</dbReference>
<accession>A0AAN7ZRA6</accession>
<evidence type="ECO:0000256" key="5">
    <source>
        <dbReference type="ARBA" id="ARBA00022737"/>
    </source>
</evidence>
<name>A0AAN7ZRA6_9PEZI</name>
<dbReference type="InterPro" id="IPR001841">
    <property type="entry name" value="Znf_RING"/>
</dbReference>
<keyword evidence="3" id="KW-0808">Transferase</keyword>
<comment type="caution">
    <text evidence="14">The sequence shown here is derived from an EMBL/GenBank/DDBJ whole genome shotgun (WGS) entry which is preliminary data.</text>
</comment>
<proteinExistence type="predicted"/>
<dbReference type="GO" id="GO:0008270">
    <property type="term" value="F:zinc ion binding"/>
    <property type="evidence" value="ECO:0007669"/>
    <property type="project" value="UniProtKB-KW"/>
</dbReference>
<evidence type="ECO:0000256" key="4">
    <source>
        <dbReference type="ARBA" id="ARBA00022723"/>
    </source>
</evidence>
<feature type="region of interest" description="Disordered" evidence="11">
    <location>
        <begin position="157"/>
        <end position="192"/>
    </location>
</feature>
<evidence type="ECO:0000256" key="6">
    <source>
        <dbReference type="ARBA" id="ARBA00022771"/>
    </source>
</evidence>
<evidence type="ECO:0000259" key="12">
    <source>
        <dbReference type="PROSITE" id="PS50089"/>
    </source>
</evidence>
<evidence type="ECO:0000256" key="2">
    <source>
        <dbReference type="ARBA" id="ARBA00012251"/>
    </source>
</evidence>
<dbReference type="Pfam" id="PF01485">
    <property type="entry name" value="IBR"/>
    <property type="match status" value="1"/>
</dbReference>
<evidence type="ECO:0000256" key="10">
    <source>
        <dbReference type="SAM" id="Coils"/>
    </source>
</evidence>
<dbReference type="GO" id="GO:0061630">
    <property type="term" value="F:ubiquitin protein ligase activity"/>
    <property type="evidence" value="ECO:0007669"/>
    <property type="project" value="UniProtKB-EC"/>
</dbReference>
<reference evidence="14" key="1">
    <citation type="submission" date="2023-08" db="EMBL/GenBank/DDBJ databases">
        <title>Black Yeasts Isolated from many extreme environments.</title>
        <authorList>
            <person name="Coleine C."/>
            <person name="Stajich J.E."/>
            <person name="Selbmann L."/>
        </authorList>
    </citation>
    <scope>NUCLEOTIDE SEQUENCE</scope>
    <source>
        <strain evidence="14">CCFEE 5810</strain>
    </source>
</reference>
<dbReference type="EMBL" id="JAVRQU010000019">
    <property type="protein sequence ID" value="KAK5692525.1"/>
    <property type="molecule type" value="Genomic_DNA"/>
</dbReference>
<evidence type="ECO:0000256" key="8">
    <source>
        <dbReference type="ARBA" id="ARBA00022833"/>
    </source>
</evidence>
<dbReference type="Gene3D" id="1.20.120.1750">
    <property type="match status" value="1"/>
</dbReference>
<evidence type="ECO:0000256" key="9">
    <source>
        <dbReference type="PROSITE-ProRule" id="PRU00175"/>
    </source>
</evidence>
<evidence type="ECO:0000313" key="15">
    <source>
        <dbReference type="Proteomes" id="UP001310594"/>
    </source>
</evidence>
<organism evidence="14 15">
    <name type="scientific">Elasticomyces elasticus</name>
    <dbReference type="NCBI Taxonomy" id="574655"/>
    <lineage>
        <taxon>Eukaryota</taxon>
        <taxon>Fungi</taxon>
        <taxon>Dikarya</taxon>
        <taxon>Ascomycota</taxon>
        <taxon>Pezizomycotina</taxon>
        <taxon>Dothideomycetes</taxon>
        <taxon>Dothideomycetidae</taxon>
        <taxon>Mycosphaerellales</taxon>
        <taxon>Teratosphaeriaceae</taxon>
        <taxon>Elasticomyces</taxon>
    </lineage>
</organism>
<dbReference type="Pfam" id="PF22191">
    <property type="entry name" value="IBR_1"/>
    <property type="match status" value="1"/>
</dbReference>